<dbReference type="InterPro" id="IPR051620">
    <property type="entry name" value="ORF904-like_C"/>
</dbReference>
<dbReference type="InterPro" id="IPR014015">
    <property type="entry name" value="Helicase_SF3_DNA-vir"/>
</dbReference>
<dbReference type="InterPro" id="IPR027417">
    <property type="entry name" value="P-loop_NTPase"/>
</dbReference>
<dbReference type="SUPFAM" id="SSF52540">
    <property type="entry name" value="P-loop containing nucleoside triphosphate hydrolases"/>
    <property type="match status" value="1"/>
</dbReference>
<dbReference type="PROSITE" id="PS51206">
    <property type="entry name" value="SF3_HELICASE_1"/>
    <property type="match status" value="1"/>
</dbReference>
<protein>
    <submittedName>
        <fullName evidence="5">DNA primase</fullName>
    </submittedName>
</protein>
<dbReference type="GO" id="GO:0016787">
    <property type="term" value="F:hydrolase activity"/>
    <property type="evidence" value="ECO:0007669"/>
    <property type="project" value="UniProtKB-KW"/>
</dbReference>
<dbReference type="Proteomes" id="UP000255890">
    <property type="component" value="Segment"/>
</dbReference>
<dbReference type="Gene3D" id="3.40.50.300">
    <property type="entry name" value="P-loop containing nucleotide triphosphate hydrolases"/>
    <property type="match status" value="1"/>
</dbReference>
<feature type="domain" description="SF3 helicase" evidence="4">
    <location>
        <begin position="352"/>
        <end position="506"/>
    </location>
</feature>
<dbReference type="InterPro" id="IPR006500">
    <property type="entry name" value="Helicase_put_C_phage/plasmid"/>
</dbReference>
<dbReference type="EMBL" id="MH431930">
    <property type="protein sequence ID" value="AXF39484.1"/>
    <property type="molecule type" value="Genomic_DNA"/>
</dbReference>
<keyword evidence="1" id="KW-0547">Nucleotide-binding</keyword>
<dbReference type="PANTHER" id="PTHR35372">
    <property type="entry name" value="ATP BINDING PROTEIN-RELATED"/>
    <property type="match status" value="1"/>
</dbReference>
<accession>A0A345ARN0</accession>
<dbReference type="Pfam" id="PF19263">
    <property type="entry name" value="DUF5906"/>
    <property type="match status" value="1"/>
</dbReference>
<evidence type="ECO:0000256" key="1">
    <source>
        <dbReference type="ARBA" id="ARBA00022741"/>
    </source>
</evidence>
<evidence type="ECO:0000256" key="2">
    <source>
        <dbReference type="ARBA" id="ARBA00022801"/>
    </source>
</evidence>
<dbReference type="PANTHER" id="PTHR35372:SF2">
    <property type="entry name" value="SF3 HELICASE DOMAIN-CONTAINING PROTEIN"/>
    <property type="match status" value="1"/>
</dbReference>
<gene>
    <name evidence="5" type="ORF">WANDERER_68</name>
</gene>
<dbReference type="NCBIfam" id="TIGR01613">
    <property type="entry name" value="primase_Cterm"/>
    <property type="match status" value="1"/>
</dbReference>
<sequence>MGEKVTELYKGFIQTKNKKPLKEYKDGSNFISYEWARQLPEYAGILAEDIILVDVDDMDTSDTLLQMVDDLAIPCFVVDTTRGKHFLFRNSEVSTNKTKTKTAVGIQVDMKLGSRNSYQILKHNGVARKWIRKCELPDELPRWLLPVKTNVDFNALGEGDGRNQALFNYILTLQSAGLSKDEIRETIGLINKYVVSEPLEDKEIDVILRDEAFKKKSFYKRGEFLHHEFAKYIRQENHVMKLNNVLHVYKDGVYSSKQQDVESAMIQHLPQLTAAKRKETTAYLELIAEHQRPAPVNLIALENGIYNLEDDTLDEFSPDIIIKNKIPVTYDPGVYDEATDLVLDKISCHDPELRALLEEMIGYLLLRRNELGKCFILTGSGSNGKSTLLDMLKNFLGPENYASLSLDEIGHRFKTAEVFGKLANLGDDISSQYIDNNAVFKKLVTGETVNVERKGKDPFEFNNYAKLIFSANQLPRINDTTDGLMRRLIIIPFNAKFSSADADFDPFIKDKLLTDNAMKYLLQIALKGLKRVLSNKHFTMPDIIKRELAEYEKMNNPVVSFLDEGHKIEHEVTKEVYLSYSAWCYQNGLHPLSQIHFSREICKHGFITKLKKINGKPVRIFQVADDNRS</sequence>
<evidence type="ECO:0000256" key="3">
    <source>
        <dbReference type="ARBA" id="ARBA00022840"/>
    </source>
</evidence>
<dbReference type="SMART" id="SM00885">
    <property type="entry name" value="D5_N"/>
    <property type="match status" value="1"/>
</dbReference>
<evidence type="ECO:0000313" key="5">
    <source>
        <dbReference type="EMBL" id="AXF39484.1"/>
    </source>
</evidence>
<keyword evidence="2" id="KW-0378">Hydrolase</keyword>
<dbReference type="Pfam" id="PF08706">
    <property type="entry name" value="D5_N"/>
    <property type="match status" value="1"/>
</dbReference>
<keyword evidence="6" id="KW-1185">Reference proteome</keyword>
<evidence type="ECO:0000313" key="6">
    <source>
        <dbReference type="Proteomes" id="UP000255890"/>
    </source>
</evidence>
<name>A0A345ARN0_9CAUD</name>
<dbReference type="GO" id="GO:0005524">
    <property type="term" value="F:ATP binding"/>
    <property type="evidence" value="ECO:0007669"/>
    <property type="project" value="UniProtKB-KW"/>
</dbReference>
<proteinExistence type="predicted"/>
<reference evidence="6" key="1">
    <citation type="submission" date="2018-06" db="EMBL/GenBank/DDBJ databases">
        <authorList>
            <person name="Merrill B.D."/>
            <person name="Payne A.M."/>
            <person name="Hilton J.A."/>
            <person name="Ward A.T."/>
            <person name="Fajardo C.P."/>
            <person name="Velez K."/>
            <person name="Hope S."/>
            <person name="Tsourkas P.K."/>
        </authorList>
    </citation>
    <scope>NUCLEOTIDE SEQUENCE [LARGE SCALE GENOMIC DNA]</scope>
</reference>
<keyword evidence="3" id="KW-0067">ATP-binding</keyword>
<dbReference type="InterPro" id="IPR014818">
    <property type="entry name" value="Phage/plasmid_primase_P4_C"/>
</dbReference>
<dbReference type="InterPro" id="IPR045455">
    <property type="entry name" value="NrS-1_pol-like_helicase"/>
</dbReference>
<evidence type="ECO:0000259" key="4">
    <source>
        <dbReference type="PROSITE" id="PS51206"/>
    </source>
</evidence>
<organism evidence="5 6">
    <name type="scientific">Paenibacillus phage Wanderer</name>
    <dbReference type="NCBI Taxonomy" id="2249779"/>
    <lineage>
        <taxon>Viruses</taxon>
        <taxon>Duplodnaviria</taxon>
        <taxon>Heunggongvirae</taxon>
        <taxon>Uroviricota</taxon>
        <taxon>Caudoviricetes</taxon>
        <taxon>Gochnauervirinae</taxon>
        <taxon>Wanderervirus</taxon>
        <taxon>Wanderervirus wanderer</taxon>
    </lineage>
</organism>